<proteinExistence type="predicted"/>
<dbReference type="InterPro" id="IPR013783">
    <property type="entry name" value="Ig-like_fold"/>
</dbReference>
<evidence type="ECO:0000259" key="6">
    <source>
        <dbReference type="PROSITE" id="PS50135"/>
    </source>
</evidence>
<dbReference type="PROSITE" id="PS50135">
    <property type="entry name" value="ZF_ZZ_2"/>
    <property type="match status" value="1"/>
</dbReference>
<dbReference type="RefSeq" id="XP_013782670.1">
    <property type="nucleotide sequence ID" value="XM_013927216.2"/>
</dbReference>
<dbReference type="Pfam" id="PF00569">
    <property type="entry name" value="ZZ"/>
    <property type="match status" value="1"/>
</dbReference>
<keyword evidence="2 4" id="KW-0863">Zinc-finger</keyword>
<feature type="domain" description="ZZ-type" evidence="6">
    <location>
        <begin position="247"/>
        <end position="299"/>
    </location>
</feature>
<keyword evidence="7" id="KW-1185">Reference proteome</keyword>
<evidence type="ECO:0000256" key="4">
    <source>
        <dbReference type="PROSITE-ProRule" id="PRU00228"/>
    </source>
</evidence>
<dbReference type="InterPro" id="IPR000433">
    <property type="entry name" value="Znf_ZZ"/>
</dbReference>
<accession>A0ABM1BIH7</accession>
<gene>
    <name evidence="8 9" type="primary">LOC106466910</name>
</gene>
<feature type="region of interest" description="Disordered" evidence="5">
    <location>
        <begin position="707"/>
        <end position="728"/>
    </location>
</feature>
<feature type="compositionally biased region" description="Polar residues" evidence="5">
    <location>
        <begin position="612"/>
        <end position="623"/>
    </location>
</feature>
<feature type="region of interest" description="Disordered" evidence="5">
    <location>
        <begin position="607"/>
        <end position="633"/>
    </location>
</feature>
<dbReference type="PROSITE" id="PS01357">
    <property type="entry name" value="ZF_ZZ_1"/>
    <property type="match status" value="1"/>
</dbReference>
<dbReference type="CDD" id="cd14319">
    <property type="entry name" value="UBA_NBR1"/>
    <property type="match status" value="1"/>
</dbReference>
<evidence type="ECO:0000313" key="8">
    <source>
        <dbReference type="RefSeq" id="XP_013782670.1"/>
    </source>
</evidence>
<dbReference type="InterPro" id="IPR009060">
    <property type="entry name" value="UBA-like_sf"/>
</dbReference>
<evidence type="ECO:0000313" key="7">
    <source>
        <dbReference type="Proteomes" id="UP000694941"/>
    </source>
</evidence>
<dbReference type="Gene3D" id="1.10.8.10">
    <property type="entry name" value="DNA helicase RuvA subunit, C-terminal domain"/>
    <property type="match status" value="1"/>
</dbReference>
<organism evidence="7 9">
    <name type="scientific">Limulus polyphemus</name>
    <name type="common">Atlantic horseshoe crab</name>
    <dbReference type="NCBI Taxonomy" id="6850"/>
    <lineage>
        <taxon>Eukaryota</taxon>
        <taxon>Metazoa</taxon>
        <taxon>Ecdysozoa</taxon>
        <taxon>Arthropoda</taxon>
        <taxon>Chelicerata</taxon>
        <taxon>Merostomata</taxon>
        <taxon>Xiphosura</taxon>
        <taxon>Limulidae</taxon>
        <taxon>Limulus</taxon>
    </lineage>
</organism>
<evidence type="ECO:0000256" key="5">
    <source>
        <dbReference type="SAM" id="MobiDB-lite"/>
    </source>
</evidence>
<evidence type="ECO:0000313" key="9">
    <source>
        <dbReference type="RefSeq" id="XP_013782672.1"/>
    </source>
</evidence>
<dbReference type="SUPFAM" id="SSF57850">
    <property type="entry name" value="RING/U-box"/>
    <property type="match status" value="1"/>
</dbReference>
<keyword evidence="3" id="KW-0862">Zinc</keyword>
<dbReference type="InterPro" id="IPR032350">
    <property type="entry name" value="Nbr1_FW"/>
</dbReference>
<dbReference type="CDD" id="cd05992">
    <property type="entry name" value="PB1"/>
    <property type="match status" value="1"/>
</dbReference>
<dbReference type="SUPFAM" id="SSF54277">
    <property type="entry name" value="CAD &amp; PB1 domains"/>
    <property type="match status" value="1"/>
</dbReference>
<name>A0ABM1BIH7_LIMPO</name>
<feature type="region of interest" description="Disordered" evidence="5">
    <location>
        <begin position="893"/>
        <end position="912"/>
    </location>
</feature>
<dbReference type="Gene3D" id="2.60.40.10">
    <property type="entry name" value="Immunoglobulins"/>
    <property type="match status" value="1"/>
</dbReference>
<dbReference type="SMART" id="SM00291">
    <property type="entry name" value="ZnF_ZZ"/>
    <property type="match status" value="1"/>
</dbReference>
<evidence type="ECO:0000256" key="3">
    <source>
        <dbReference type="ARBA" id="ARBA00022833"/>
    </source>
</evidence>
<dbReference type="Gene3D" id="3.10.20.90">
    <property type="entry name" value="Phosphatidylinositol 3-kinase Catalytic Subunit, Chain A, domain 1"/>
    <property type="match status" value="1"/>
</dbReference>
<dbReference type="CDD" id="cd14947">
    <property type="entry name" value="NBR1_like"/>
    <property type="match status" value="1"/>
</dbReference>
<dbReference type="PANTHER" id="PTHR20930">
    <property type="entry name" value="OVARIAN CARCINOMA ANTIGEN CA125-RELATED"/>
    <property type="match status" value="1"/>
</dbReference>
<sequence>MKISADCIEQDCGSQSDDGKDEKAQGVEIIVKYFPESTNSSHVAAVIFSTEMSWELVKENVLSKCGLTKNDAAVFSYIDDEMDEVMIDSDLEFHEALRVSSVTGNKLQLYVKANYPQRCNTQINSSWLKVSPPQVYQETEAEEFVFLNEKDNPVMLGKTTDDSVSVPITEKEEQTPGKLDTSSEPPPWFVSYMNQFQEELTSKITKQVVRKVTKSLAGVRLMTQPECQKESNKSCESDTKHKDSPVHVGIICDSCKKVVQGIRFKCWNCPNYDLCEKCESLPNIHDEDHVFLNIKKPWEFLQLPQDRNKKYFRTKQQLINLVSSVNNSDRYNLHRNLESVARGGGHSKREKKVSKMMKKLEKYRFMDAYFLEDETIPDGTHLQPGTKFTKRWRVQNTGTKPWTADTVLKYCWGTMGLVPSGTKVSVPPLEAGEEGTLAVQFTAPLEPGHYQSHWRLYHHGRGFGHRMWCNIEVDQPIDLELPQKEAEEKHNDSHIAEILSSVEKKRESEPVIKPAVVSHTGTPNNTPFGTHPVTPNQIPSTPIDTPQCSHPGTPSQTPLDEEDSSSILSLCSSESDTEFVVVPMPPCFNLSKPFLTSDMWTSSLAEAEEKSQVSTNKTTNSILHPSESKTESVTNVDDDVSYFLMEDITTSFKTGVENKQQEELLGHRVTSMPDFDNPALNIIENQVSENSNLSQTVPVNITVERTGAGASENQGKLMEDTEDKHDREQLPDKISVAEAKSDVKVLPLGQNPTISSTEKSVQVLPEALVMGALSAAASVYNTARAVFTGTNQSVEHLWTPPSQNWPTQPPAQPLTPMIQLGEMGFFNQALNQKLLQKHSGDLNAVISELVSLEDNEWFQHRHIQQSHPSARRTGSDRRPRRTRIIYNSHVQSLQPNQQSSFQDSFTNQIDFD</sequence>
<dbReference type="CDD" id="cd02340">
    <property type="entry name" value="ZZ_NBR1_like"/>
    <property type="match status" value="1"/>
</dbReference>
<keyword evidence="1" id="KW-0479">Metal-binding</keyword>
<reference evidence="8 9" key="1">
    <citation type="submission" date="2025-05" db="UniProtKB">
        <authorList>
            <consortium name="RefSeq"/>
        </authorList>
    </citation>
    <scope>IDENTIFICATION</scope>
    <source>
        <tissue evidence="8 9">Muscle</tissue>
    </source>
</reference>
<protein>
    <submittedName>
        <fullName evidence="8 9">Next to BRCA1 gene 1 protein-like isoform X1</fullName>
    </submittedName>
</protein>
<dbReference type="RefSeq" id="XP_013782672.1">
    <property type="nucleotide sequence ID" value="XM_013927218.2"/>
</dbReference>
<feature type="region of interest" description="Disordered" evidence="5">
    <location>
        <begin position="516"/>
        <end position="567"/>
    </location>
</feature>
<dbReference type="Proteomes" id="UP000694941">
    <property type="component" value="Unplaced"/>
</dbReference>
<feature type="region of interest" description="Disordered" evidence="5">
    <location>
        <begin position="1"/>
        <end position="23"/>
    </location>
</feature>
<evidence type="ECO:0000256" key="1">
    <source>
        <dbReference type="ARBA" id="ARBA00022723"/>
    </source>
</evidence>
<dbReference type="Pfam" id="PF16158">
    <property type="entry name" value="N_BRCA1_IG"/>
    <property type="match status" value="1"/>
</dbReference>
<evidence type="ECO:0000256" key="2">
    <source>
        <dbReference type="ARBA" id="ARBA00022771"/>
    </source>
</evidence>
<dbReference type="InterPro" id="IPR043145">
    <property type="entry name" value="Znf_ZZ_sf"/>
</dbReference>
<feature type="compositionally biased region" description="Basic and acidic residues" evidence="5">
    <location>
        <begin position="717"/>
        <end position="728"/>
    </location>
</feature>
<feature type="compositionally biased region" description="Polar residues" evidence="5">
    <location>
        <begin position="519"/>
        <end position="558"/>
    </location>
</feature>
<dbReference type="Gene3D" id="3.30.60.90">
    <property type="match status" value="1"/>
</dbReference>
<dbReference type="GeneID" id="106466910"/>
<dbReference type="PANTHER" id="PTHR20930:SF2">
    <property type="entry name" value="NEXT TO BRCA1 GENE 1 PROTEIN"/>
    <property type="match status" value="1"/>
</dbReference>
<dbReference type="SUPFAM" id="SSF46934">
    <property type="entry name" value="UBA-like"/>
    <property type="match status" value="1"/>
</dbReference>